<dbReference type="PANTHER" id="PTHR10334">
    <property type="entry name" value="CYSTEINE-RICH SECRETORY PROTEIN-RELATED"/>
    <property type="match status" value="1"/>
</dbReference>
<dbReference type="SUPFAM" id="SSF55797">
    <property type="entry name" value="PR-1-like"/>
    <property type="match status" value="1"/>
</dbReference>
<evidence type="ECO:0000256" key="3">
    <source>
        <dbReference type="ARBA" id="ARBA00022525"/>
    </source>
</evidence>
<comment type="similarity">
    <text evidence="2">Belongs to the CRISP family.</text>
</comment>
<protein>
    <submittedName>
        <fullName evidence="8">Venom allergen 5-like</fullName>
    </submittedName>
</protein>
<evidence type="ECO:0000256" key="4">
    <source>
        <dbReference type="ARBA" id="ARBA00022729"/>
    </source>
</evidence>
<dbReference type="GeneID" id="108619151"/>
<gene>
    <name evidence="8" type="primary">LOC108619151</name>
</gene>
<feature type="domain" description="SCP" evidence="6">
    <location>
        <begin position="60"/>
        <end position="220"/>
    </location>
</feature>
<dbReference type="InterPro" id="IPR035940">
    <property type="entry name" value="CAP_sf"/>
</dbReference>
<dbReference type="CDD" id="cd05380">
    <property type="entry name" value="CAP_euk"/>
    <property type="match status" value="1"/>
</dbReference>
<dbReference type="Gene3D" id="3.40.33.10">
    <property type="entry name" value="CAP"/>
    <property type="match status" value="1"/>
</dbReference>
<evidence type="ECO:0000256" key="2">
    <source>
        <dbReference type="ARBA" id="ARBA00009923"/>
    </source>
</evidence>
<dbReference type="InterPro" id="IPR034763">
    <property type="entry name" value="P14a_insect"/>
</dbReference>
<evidence type="ECO:0000256" key="5">
    <source>
        <dbReference type="SAM" id="SignalP"/>
    </source>
</evidence>
<reference evidence="7" key="2">
    <citation type="journal article" date="2016" name="G3 (Bethesda)">
        <title>Genome Evolution in Three Species of Cactophilic Drosophila.</title>
        <authorList>
            <person name="Sanchez-Flores A."/>
            <person name="Penazola F."/>
            <person name="Carpinteyro-Ponce J."/>
            <person name="Nazario-Yepiz N."/>
            <person name="Abreu-Goodger C."/>
            <person name="Machado C.A."/>
            <person name="Markow T.A."/>
        </authorList>
    </citation>
    <scope>NUCLEOTIDE SEQUENCE [LARGE SCALE GENOMIC DNA]</scope>
</reference>
<dbReference type="InterPro" id="IPR014044">
    <property type="entry name" value="CAP_dom"/>
</dbReference>
<name>A0ABM1PUX3_DROAR</name>
<dbReference type="PROSITE" id="PS51257">
    <property type="entry name" value="PROKAR_LIPOPROTEIN"/>
    <property type="match status" value="1"/>
</dbReference>
<keyword evidence="7" id="KW-1185">Reference proteome</keyword>
<dbReference type="Proteomes" id="UP000694904">
    <property type="component" value="Chromosome X"/>
</dbReference>
<organism evidence="7 8">
    <name type="scientific">Drosophila arizonae</name>
    <name type="common">Fruit fly</name>
    <dbReference type="NCBI Taxonomy" id="7263"/>
    <lineage>
        <taxon>Eukaryota</taxon>
        <taxon>Metazoa</taxon>
        <taxon>Ecdysozoa</taxon>
        <taxon>Arthropoda</taxon>
        <taxon>Hexapoda</taxon>
        <taxon>Insecta</taxon>
        <taxon>Pterygota</taxon>
        <taxon>Neoptera</taxon>
        <taxon>Endopterygota</taxon>
        <taxon>Diptera</taxon>
        <taxon>Brachycera</taxon>
        <taxon>Muscomorpha</taxon>
        <taxon>Ephydroidea</taxon>
        <taxon>Drosophilidae</taxon>
        <taxon>Drosophila</taxon>
    </lineage>
</organism>
<dbReference type="InterPro" id="IPR002413">
    <property type="entry name" value="V5_allergen-like"/>
</dbReference>
<dbReference type="PIRSF" id="PIRSF038921">
    <property type="entry name" value="P14a"/>
    <property type="match status" value="1"/>
</dbReference>
<evidence type="ECO:0000256" key="1">
    <source>
        <dbReference type="ARBA" id="ARBA00004613"/>
    </source>
</evidence>
<feature type="signal peptide" evidence="5">
    <location>
        <begin position="1"/>
        <end position="22"/>
    </location>
</feature>
<accession>A0ABM1PUX3</accession>
<evidence type="ECO:0000259" key="6">
    <source>
        <dbReference type="SMART" id="SM00198"/>
    </source>
</evidence>
<dbReference type="PRINTS" id="PR00838">
    <property type="entry name" value="V5ALLERGEN"/>
</dbReference>
<reference evidence="8" key="3">
    <citation type="submission" date="2025-08" db="UniProtKB">
        <authorList>
            <consortium name="RefSeq"/>
        </authorList>
    </citation>
    <scope>IDENTIFICATION</scope>
    <source>
        <tissue evidence="8">Whole organism</tissue>
    </source>
</reference>
<dbReference type="SMART" id="SM00198">
    <property type="entry name" value="SCP"/>
    <property type="match status" value="1"/>
</dbReference>
<dbReference type="Pfam" id="PF00188">
    <property type="entry name" value="CAP"/>
    <property type="match status" value="1"/>
</dbReference>
<reference evidence="7" key="1">
    <citation type="journal article" date="1997" name="Nucleic Acids Res.">
        <title>tRNAscan-SE: a program for improved detection of transfer RNA genes in genomic sequence.</title>
        <authorList>
            <person name="Lowe T.M."/>
            <person name="Eddy S.R."/>
        </authorList>
    </citation>
    <scope>NUCLEOTIDE SEQUENCE [LARGE SCALE GENOMIC DNA]</scope>
</reference>
<keyword evidence="3" id="KW-0964">Secreted</keyword>
<dbReference type="RefSeq" id="XP_017871009.1">
    <property type="nucleotide sequence ID" value="XM_018015520.1"/>
</dbReference>
<feature type="chain" id="PRO_5047001168" evidence="5">
    <location>
        <begin position="23"/>
        <end position="259"/>
    </location>
</feature>
<evidence type="ECO:0000313" key="7">
    <source>
        <dbReference type="Proteomes" id="UP000694904"/>
    </source>
</evidence>
<evidence type="ECO:0000313" key="8">
    <source>
        <dbReference type="RefSeq" id="XP_017871009.1"/>
    </source>
</evidence>
<dbReference type="InterPro" id="IPR001283">
    <property type="entry name" value="CRISP-related"/>
</dbReference>
<comment type="subcellular location">
    <subcellularLocation>
        <location evidence="1">Secreted</location>
    </subcellularLocation>
</comment>
<proteinExistence type="inferred from homology"/>
<sequence length="259" mass="28380">MLDMRNILAITVVALLLGVACGTDYCKKSCGNSKNIGCNNNGAWGSACPSDRALVNLSAAERNVIVDKHNEYRNFIAGGGESKLSPACRMATMQWNDELAYLASLNVRSCEMRHDACHKTDSFEWAGQNLAWIGYFNPLNTTANAISAVDMWYNEVSNAKQPHIDSFPANYKGPTIGHFTVLVADRNTHVGCAVSTYSVKGQSYKAFLMACNYATTNIIDVKIYNSCSAPASKCTTGVNPQYKFLCSTKEVYDVNNLKY</sequence>
<keyword evidence="4 5" id="KW-0732">Signal</keyword>